<accession>A0AAJ0HFN1</accession>
<protein>
    <recommendedName>
        <fullName evidence="3">SnoaL-like domain-containing protein</fullName>
    </recommendedName>
</protein>
<dbReference type="EMBL" id="JAUIQD010000005">
    <property type="protein sequence ID" value="KAK3349700.1"/>
    <property type="molecule type" value="Genomic_DNA"/>
</dbReference>
<dbReference type="Proteomes" id="UP001275084">
    <property type="component" value="Unassembled WGS sequence"/>
</dbReference>
<gene>
    <name evidence="1" type="ORF">B0T25DRAFT_548747</name>
</gene>
<name>A0AAJ0HFN1_9PEZI</name>
<reference evidence="1" key="1">
    <citation type="journal article" date="2023" name="Mol. Phylogenet. Evol.">
        <title>Genome-scale phylogeny and comparative genomics of the fungal order Sordariales.</title>
        <authorList>
            <person name="Hensen N."/>
            <person name="Bonometti L."/>
            <person name="Westerberg I."/>
            <person name="Brannstrom I.O."/>
            <person name="Guillou S."/>
            <person name="Cros-Aarteil S."/>
            <person name="Calhoun S."/>
            <person name="Haridas S."/>
            <person name="Kuo A."/>
            <person name="Mondo S."/>
            <person name="Pangilinan J."/>
            <person name="Riley R."/>
            <person name="LaButti K."/>
            <person name="Andreopoulos B."/>
            <person name="Lipzen A."/>
            <person name="Chen C."/>
            <person name="Yan M."/>
            <person name="Daum C."/>
            <person name="Ng V."/>
            <person name="Clum A."/>
            <person name="Steindorff A."/>
            <person name="Ohm R.A."/>
            <person name="Martin F."/>
            <person name="Silar P."/>
            <person name="Natvig D.O."/>
            <person name="Lalanne C."/>
            <person name="Gautier V."/>
            <person name="Ament-Velasquez S.L."/>
            <person name="Kruys A."/>
            <person name="Hutchinson M.I."/>
            <person name="Powell A.J."/>
            <person name="Barry K."/>
            <person name="Miller A.N."/>
            <person name="Grigoriev I.V."/>
            <person name="Debuchy R."/>
            <person name="Gladieux P."/>
            <person name="Hiltunen Thoren M."/>
            <person name="Johannesson H."/>
        </authorList>
    </citation>
    <scope>NUCLEOTIDE SEQUENCE</scope>
    <source>
        <strain evidence="1">CBS 955.72</strain>
    </source>
</reference>
<evidence type="ECO:0008006" key="3">
    <source>
        <dbReference type="Google" id="ProtNLM"/>
    </source>
</evidence>
<evidence type="ECO:0000313" key="2">
    <source>
        <dbReference type="Proteomes" id="UP001275084"/>
    </source>
</evidence>
<sequence length="127" mass="14345">MSVATPYSSKEAWTATILQAFNGPDENVESTFLKLYTRDTAIKMDGKTYDFAAFLAHAMYIRSIAASVELKSHCFLRDANMFAEKHTFMATMKQDGTRVTVEAYLFGELDADSKAIWVDEQPRTIQI</sequence>
<evidence type="ECO:0000313" key="1">
    <source>
        <dbReference type="EMBL" id="KAK3349700.1"/>
    </source>
</evidence>
<proteinExistence type="predicted"/>
<comment type="caution">
    <text evidence="1">The sequence shown here is derived from an EMBL/GenBank/DDBJ whole genome shotgun (WGS) entry which is preliminary data.</text>
</comment>
<reference evidence="1" key="2">
    <citation type="submission" date="2023-06" db="EMBL/GenBank/DDBJ databases">
        <authorList>
            <consortium name="Lawrence Berkeley National Laboratory"/>
            <person name="Haridas S."/>
            <person name="Hensen N."/>
            <person name="Bonometti L."/>
            <person name="Westerberg I."/>
            <person name="Brannstrom I.O."/>
            <person name="Guillou S."/>
            <person name="Cros-Aarteil S."/>
            <person name="Calhoun S."/>
            <person name="Kuo A."/>
            <person name="Mondo S."/>
            <person name="Pangilinan J."/>
            <person name="Riley R."/>
            <person name="Labutti K."/>
            <person name="Andreopoulos B."/>
            <person name="Lipzen A."/>
            <person name="Chen C."/>
            <person name="Yanf M."/>
            <person name="Daum C."/>
            <person name="Ng V."/>
            <person name="Clum A."/>
            <person name="Steindorff A."/>
            <person name="Ohm R."/>
            <person name="Martin F."/>
            <person name="Silar P."/>
            <person name="Natvig D."/>
            <person name="Lalanne C."/>
            <person name="Gautier V."/>
            <person name="Ament-Velasquez S.L."/>
            <person name="Kruys A."/>
            <person name="Hutchinson M.I."/>
            <person name="Powell A.J."/>
            <person name="Barry K."/>
            <person name="Miller A.N."/>
            <person name="Grigoriev I.V."/>
            <person name="Debuchy R."/>
            <person name="Gladieux P."/>
            <person name="Thoren M.H."/>
            <person name="Johannesson H."/>
        </authorList>
    </citation>
    <scope>NUCLEOTIDE SEQUENCE</scope>
    <source>
        <strain evidence="1">CBS 955.72</strain>
    </source>
</reference>
<dbReference type="AlphaFoldDB" id="A0AAJ0HFN1"/>
<keyword evidence="2" id="KW-1185">Reference proteome</keyword>
<organism evidence="1 2">
    <name type="scientific">Lasiosphaeria hispida</name>
    <dbReference type="NCBI Taxonomy" id="260671"/>
    <lineage>
        <taxon>Eukaryota</taxon>
        <taxon>Fungi</taxon>
        <taxon>Dikarya</taxon>
        <taxon>Ascomycota</taxon>
        <taxon>Pezizomycotina</taxon>
        <taxon>Sordariomycetes</taxon>
        <taxon>Sordariomycetidae</taxon>
        <taxon>Sordariales</taxon>
        <taxon>Lasiosphaeriaceae</taxon>
        <taxon>Lasiosphaeria</taxon>
    </lineage>
</organism>